<dbReference type="EMBL" id="FUWM01000010">
    <property type="protein sequence ID" value="SJZ62655.1"/>
    <property type="molecule type" value="Genomic_DNA"/>
</dbReference>
<sequence>MKKFSRVLILLLALILTLTACTEDRSNAKQNEQETQKVQAKSKEANSKQDKSEQEPYYKLSKEQQQKVHLVVKIIREDVDSGEKYVTRIEKYDKYDRLLNEIDKNEKGEVTSYERYKYGDNDKLLEETRSRSMLGGGIMGITKDYSYNDQSKKTGYIAKNEWGVKCGKGIYNYYENGNLKYKYTNDQYRSREKKFYYNKKGEKTKVIDDVDGIFELHAVSHFKREYDEQGRLIKETEIRNIDGQFGKKKAEITTYYNRFGESKEYIERINGKIDTWFQREYDENGNEIKFVSRDSNGTIKRIRKNKYDKNGNKIEDFRRARKDNGEFWITFWIESKYNEKGRLVKDIFKNKNGESGVIMHFNYQKLKSEGEI</sequence>
<evidence type="ECO:0000256" key="1">
    <source>
        <dbReference type="SAM" id="MobiDB-lite"/>
    </source>
</evidence>
<organism evidence="3 4">
    <name type="scientific">Selenihalanaerobacter shriftii</name>
    <dbReference type="NCBI Taxonomy" id="142842"/>
    <lineage>
        <taxon>Bacteria</taxon>
        <taxon>Bacillati</taxon>
        <taxon>Bacillota</taxon>
        <taxon>Clostridia</taxon>
        <taxon>Halanaerobiales</taxon>
        <taxon>Halobacteroidaceae</taxon>
        <taxon>Selenihalanaerobacter</taxon>
    </lineage>
</organism>
<dbReference type="Proteomes" id="UP000190625">
    <property type="component" value="Unassembled WGS sequence"/>
</dbReference>
<feature type="chain" id="PRO_5038836047" description="YD repeat-containing protein" evidence="2">
    <location>
        <begin position="23"/>
        <end position="372"/>
    </location>
</feature>
<evidence type="ECO:0000313" key="3">
    <source>
        <dbReference type="EMBL" id="SJZ62655.1"/>
    </source>
</evidence>
<feature type="signal peptide" evidence="2">
    <location>
        <begin position="1"/>
        <end position="22"/>
    </location>
</feature>
<evidence type="ECO:0000313" key="4">
    <source>
        <dbReference type="Proteomes" id="UP000190625"/>
    </source>
</evidence>
<accession>A0A1T4M6X1</accession>
<reference evidence="4" key="1">
    <citation type="submission" date="2017-02" db="EMBL/GenBank/DDBJ databases">
        <authorList>
            <person name="Varghese N."/>
            <person name="Submissions S."/>
        </authorList>
    </citation>
    <scope>NUCLEOTIDE SEQUENCE [LARGE SCALE GENOMIC DNA]</scope>
    <source>
        <strain evidence="4">ATCC BAA-73</strain>
    </source>
</reference>
<feature type="region of interest" description="Disordered" evidence="1">
    <location>
        <begin position="25"/>
        <end position="61"/>
    </location>
</feature>
<keyword evidence="2" id="KW-0732">Signal</keyword>
<dbReference type="PROSITE" id="PS51257">
    <property type="entry name" value="PROKAR_LIPOPROTEIN"/>
    <property type="match status" value="1"/>
</dbReference>
<dbReference type="RefSeq" id="WP_078809843.1">
    <property type="nucleotide sequence ID" value="NZ_FUWM01000010.1"/>
</dbReference>
<proteinExistence type="predicted"/>
<protein>
    <recommendedName>
        <fullName evidence="5">YD repeat-containing protein</fullName>
    </recommendedName>
</protein>
<dbReference type="AlphaFoldDB" id="A0A1T4M6X1"/>
<dbReference type="OrthoDB" id="2111509at2"/>
<gene>
    <name evidence="3" type="ORF">SAMN02745118_01362</name>
</gene>
<keyword evidence="4" id="KW-1185">Reference proteome</keyword>
<evidence type="ECO:0008006" key="5">
    <source>
        <dbReference type="Google" id="ProtNLM"/>
    </source>
</evidence>
<evidence type="ECO:0000256" key="2">
    <source>
        <dbReference type="SAM" id="SignalP"/>
    </source>
</evidence>
<dbReference type="STRING" id="142842.SAMN02745118_01362"/>
<name>A0A1T4M6X1_9FIRM</name>